<protein>
    <submittedName>
        <fullName evidence="4">MFS general substrate transporter</fullName>
    </submittedName>
</protein>
<keyword evidence="3" id="KW-0812">Transmembrane</keyword>
<dbReference type="InterPro" id="IPR050327">
    <property type="entry name" value="Proton-linked_MCT"/>
</dbReference>
<feature type="transmembrane region" description="Helical" evidence="3">
    <location>
        <begin position="26"/>
        <end position="45"/>
    </location>
</feature>
<accession>A0A8H6Z750</accession>
<evidence type="ECO:0000256" key="2">
    <source>
        <dbReference type="ARBA" id="ARBA00006727"/>
    </source>
</evidence>
<evidence type="ECO:0000313" key="4">
    <source>
        <dbReference type="EMBL" id="KAF7373785.1"/>
    </source>
</evidence>
<comment type="similarity">
    <text evidence="2">Belongs to the major facilitator superfamily. Monocarboxylate porter (TC 2.A.1.13) family.</text>
</comment>
<gene>
    <name evidence="4" type="ORF">MSAN_00590200</name>
</gene>
<organism evidence="4 5">
    <name type="scientific">Mycena sanguinolenta</name>
    <dbReference type="NCBI Taxonomy" id="230812"/>
    <lineage>
        <taxon>Eukaryota</taxon>
        <taxon>Fungi</taxon>
        <taxon>Dikarya</taxon>
        <taxon>Basidiomycota</taxon>
        <taxon>Agaricomycotina</taxon>
        <taxon>Agaricomycetes</taxon>
        <taxon>Agaricomycetidae</taxon>
        <taxon>Agaricales</taxon>
        <taxon>Marasmiineae</taxon>
        <taxon>Mycenaceae</taxon>
        <taxon>Mycena</taxon>
    </lineage>
</organism>
<dbReference type="InterPro" id="IPR011701">
    <property type="entry name" value="MFS"/>
</dbReference>
<keyword evidence="3" id="KW-0472">Membrane</keyword>
<reference evidence="4" key="1">
    <citation type="submission" date="2020-05" db="EMBL/GenBank/DDBJ databases">
        <title>Mycena genomes resolve the evolution of fungal bioluminescence.</title>
        <authorList>
            <person name="Tsai I.J."/>
        </authorList>
    </citation>
    <scope>NUCLEOTIDE SEQUENCE</scope>
    <source>
        <strain evidence="4">160909Yilan</strain>
    </source>
</reference>
<feature type="transmembrane region" description="Helical" evidence="3">
    <location>
        <begin position="162"/>
        <end position="189"/>
    </location>
</feature>
<dbReference type="AlphaFoldDB" id="A0A8H6Z750"/>
<dbReference type="InterPro" id="IPR036259">
    <property type="entry name" value="MFS_trans_sf"/>
</dbReference>
<dbReference type="EMBL" id="JACAZH010000003">
    <property type="protein sequence ID" value="KAF7373785.1"/>
    <property type="molecule type" value="Genomic_DNA"/>
</dbReference>
<comment type="caution">
    <text evidence="4">The sequence shown here is derived from an EMBL/GenBank/DDBJ whole genome shotgun (WGS) entry which is preliminary data.</text>
</comment>
<dbReference type="OrthoDB" id="6499973at2759"/>
<dbReference type="GO" id="GO:0022857">
    <property type="term" value="F:transmembrane transporter activity"/>
    <property type="evidence" value="ECO:0007669"/>
    <property type="project" value="InterPro"/>
</dbReference>
<dbReference type="PANTHER" id="PTHR11360">
    <property type="entry name" value="MONOCARBOXYLATE TRANSPORTER"/>
    <property type="match status" value="1"/>
</dbReference>
<dbReference type="Pfam" id="PF07690">
    <property type="entry name" value="MFS_1"/>
    <property type="match status" value="1"/>
</dbReference>
<proteinExistence type="inferred from homology"/>
<dbReference type="PANTHER" id="PTHR11360:SF284">
    <property type="entry name" value="EG:103B4.3 PROTEIN-RELATED"/>
    <property type="match status" value="1"/>
</dbReference>
<dbReference type="SUPFAM" id="SSF103473">
    <property type="entry name" value="MFS general substrate transporter"/>
    <property type="match status" value="1"/>
</dbReference>
<feature type="transmembrane region" description="Helical" evidence="3">
    <location>
        <begin position="103"/>
        <end position="125"/>
    </location>
</feature>
<comment type="subcellular location">
    <subcellularLocation>
        <location evidence="1">Membrane</location>
        <topology evidence="1">Multi-pass membrane protein</topology>
    </subcellularLocation>
</comment>
<keyword evidence="3" id="KW-1133">Transmembrane helix</keyword>
<dbReference type="Proteomes" id="UP000623467">
    <property type="component" value="Unassembled WGS sequence"/>
</dbReference>
<feature type="transmembrane region" description="Helical" evidence="3">
    <location>
        <begin position="137"/>
        <end position="156"/>
    </location>
</feature>
<evidence type="ECO:0000256" key="1">
    <source>
        <dbReference type="ARBA" id="ARBA00004141"/>
    </source>
</evidence>
<evidence type="ECO:0000313" key="5">
    <source>
        <dbReference type="Proteomes" id="UP000623467"/>
    </source>
</evidence>
<sequence length="242" mass="25510">MGIGSALTFLPSITVLYHHFKRHHGLASGIALSGSSIGAAIFPIVTSSRASDSLPPSASAVPSLGHASSLATSSCAPASRQSCKIPQGQTIERVKSFFVHAPYVWGIIGFLLGFLGLYFPVVYIQLFSLQHGIDPSLAFYSVTMLNAFGTFFRLLGTYSTDVYGPFTVMVICSLGVGGMIWAMLGILLYGTFYSTWLALGFPCSTSLAKGPEEIGYGYAPSLNSGSDTYGLIDTPDYAAGSA</sequence>
<name>A0A8H6Z750_9AGAR</name>
<keyword evidence="5" id="KW-1185">Reference proteome</keyword>
<evidence type="ECO:0000256" key="3">
    <source>
        <dbReference type="SAM" id="Phobius"/>
    </source>
</evidence>
<dbReference type="GO" id="GO:0016020">
    <property type="term" value="C:membrane"/>
    <property type="evidence" value="ECO:0007669"/>
    <property type="project" value="UniProtKB-SubCell"/>
</dbReference>